<dbReference type="InterPro" id="IPR025110">
    <property type="entry name" value="AMP-bd_C"/>
</dbReference>
<gene>
    <name evidence="4" type="ordered locus">Srot_0839</name>
</gene>
<dbReference type="EMBL" id="CP001958">
    <property type="protein sequence ID" value="ADG97318.1"/>
    <property type="molecule type" value="Genomic_DNA"/>
</dbReference>
<dbReference type="Gene3D" id="3.40.50.12780">
    <property type="entry name" value="N-terminal domain of ligase-like"/>
    <property type="match status" value="1"/>
</dbReference>
<proteinExistence type="inferred from homology"/>
<evidence type="ECO:0000259" key="3">
    <source>
        <dbReference type="Pfam" id="PF13193"/>
    </source>
</evidence>
<organism evidence="4 5">
    <name type="scientific">Segniliparus rotundus (strain ATCC BAA-972 / CDC 1076 / CIP 108378 / DSM 44985 / JCM 13578)</name>
    <dbReference type="NCBI Taxonomy" id="640132"/>
    <lineage>
        <taxon>Bacteria</taxon>
        <taxon>Bacillati</taxon>
        <taxon>Actinomycetota</taxon>
        <taxon>Actinomycetes</taxon>
        <taxon>Mycobacteriales</taxon>
        <taxon>Segniliparaceae</taxon>
        <taxon>Segniliparus</taxon>
    </lineage>
</organism>
<protein>
    <submittedName>
        <fullName evidence="4">AMP-dependent synthetase and ligase</fullName>
    </submittedName>
</protein>
<dbReference type="eggNOG" id="COG0318">
    <property type="taxonomic scope" value="Bacteria"/>
</dbReference>
<reference evidence="4 5" key="1">
    <citation type="journal article" date="2010" name="Stand. Genomic Sci.">
        <title>Complete genome sequence of Segniliparus rotundus type strain (CDC 1076).</title>
        <authorList>
            <person name="Sikorski J."/>
            <person name="Lapidus A."/>
            <person name="Copeland A."/>
            <person name="Misra M."/>
            <person name="Glavina Del Rio T."/>
            <person name="Nolan M."/>
            <person name="Lucas S."/>
            <person name="Chen F."/>
            <person name="Tice H."/>
            <person name="Cheng J.F."/>
            <person name="Jando M."/>
            <person name="Schneider S."/>
            <person name="Bruce D."/>
            <person name="Goodwin L."/>
            <person name="Pitluck S."/>
            <person name="Liolios K."/>
            <person name="Mikhailova N."/>
            <person name="Pati A."/>
            <person name="Ivanova N."/>
            <person name="Mavromatis K."/>
            <person name="Chen A."/>
            <person name="Palaniappan K."/>
            <person name="Chertkov O."/>
            <person name="Land M."/>
            <person name="Hauser L."/>
            <person name="Chang Y.J."/>
            <person name="Jeffries C.D."/>
            <person name="Brettin T."/>
            <person name="Detter J.C."/>
            <person name="Han C."/>
            <person name="Rohde M."/>
            <person name="Goker M."/>
            <person name="Bristow J."/>
            <person name="Eisen J.A."/>
            <person name="Markowitz V."/>
            <person name="Hugenholtz P."/>
            <person name="Kyrpides N.C."/>
            <person name="Klenk H.P."/>
        </authorList>
    </citation>
    <scope>NUCLEOTIDE SEQUENCE [LARGE SCALE GENOMIC DNA]</scope>
    <source>
        <strain evidence="5">ATCC BAA-972 / CDC 1076 / CIP 108378 / DSM 44985 / JCM 13578</strain>
    </source>
</reference>
<dbReference type="RefSeq" id="WP_013137774.1">
    <property type="nucleotide sequence ID" value="NC_014168.1"/>
</dbReference>
<dbReference type="Proteomes" id="UP000002247">
    <property type="component" value="Chromosome"/>
</dbReference>
<dbReference type="Pfam" id="PF13193">
    <property type="entry name" value="AMP-binding_C"/>
    <property type="match status" value="1"/>
</dbReference>
<dbReference type="InterPro" id="IPR000873">
    <property type="entry name" value="AMP-dep_synth/lig_dom"/>
</dbReference>
<comment type="similarity">
    <text evidence="1">Belongs to the ATP-dependent AMP-binding enzyme family.</text>
</comment>
<dbReference type="PANTHER" id="PTHR43201:SF8">
    <property type="entry name" value="ACYL-COA SYNTHETASE FAMILY MEMBER 3"/>
    <property type="match status" value="1"/>
</dbReference>
<keyword evidence="4" id="KW-0436">Ligase</keyword>
<dbReference type="GO" id="GO:0006631">
    <property type="term" value="P:fatty acid metabolic process"/>
    <property type="evidence" value="ECO:0007669"/>
    <property type="project" value="TreeGrafter"/>
</dbReference>
<dbReference type="InterPro" id="IPR045851">
    <property type="entry name" value="AMP-bd_C_sf"/>
</dbReference>
<feature type="domain" description="AMP-binding enzyme C-terminal" evidence="3">
    <location>
        <begin position="379"/>
        <end position="451"/>
    </location>
</feature>
<dbReference type="InterPro" id="IPR020845">
    <property type="entry name" value="AMP-binding_CS"/>
</dbReference>
<keyword evidence="5" id="KW-1185">Reference proteome</keyword>
<feature type="domain" description="AMP-dependent synthetase/ligase" evidence="2">
    <location>
        <begin position="23"/>
        <end position="327"/>
    </location>
</feature>
<evidence type="ECO:0000259" key="2">
    <source>
        <dbReference type="Pfam" id="PF00501"/>
    </source>
</evidence>
<dbReference type="AlphaFoldDB" id="D6ZE38"/>
<name>D6ZE38_SEGRD</name>
<dbReference type="PANTHER" id="PTHR43201">
    <property type="entry name" value="ACYL-COA SYNTHETASE"/>
    <property type="match status" value="1"/>
</dbReference>
<sequence length="458" mass="47699">MSLLPGLARARLRVGSEALEGPDLAAAATAVAERVLTAGVRRVAVFATPELRSLVAVLGALRAGVPAVLVSPHSGAAELAHVLADSKPDAWLGAAPDGAACANIPVSTHARSWHTLPEPAPQQPALVLYTSGTTGPPKGVVVSRLAIAGCLDALAEAWGWTGADVVAHGLPLFHLHGLVLGSLGPLRFGGGSTHTVRPSPQAYAQAKATMWFAVPTVWSRIVREPEHAKALGGARLLVSGSAPLPVPVGLALADLAGQSPVERYGMSETLITLSTRADGERRLGSVGTALAGAQTRLRSETGDEVAADGETVGRLQVRAPWLFSEYLGKPDATRACFTDDGWFSTGDLATIGEDGFHRIVGRESVDLIKSGGYRVGAGEVEAALLNHPAVAEAAVVGVPDDDLGQRIVAWVVADGVGDKELIDFVAASLSTHKRPREVRFVPELPRNPMGKVLKRELR</sequence>
<evidence type="ECO:0000313" key="4">
    <source>
        <dbReference type="EMBL" id="ADG97318.1"/>
    </source>
</evidence>
<accession>D6ZE38</accession>
<dbReference type="GO" id="GO:0031956">
    <property type="term" value="F:medium-chain fatty acid-CoA ligase activity"/>
    <property type="evidence" value="ECO:0007669"/>
    <property type="project" value="TreeGrafter"/>
</dbReference>
<dbReference type="KEGG" id="srt:Srot_0839"/>
<dbReference type="STRING" id="640132.Srot_0839"/>
<dbReference type="NCBIfam" id="NF005858">
    <property type="entry name" value="PRK07787.1"/>
    <property type="match status" value="1"/>
</dbReference>
<dbReference type="InterPro" id="IPR042099">
    <property type="entry name" value="ANL_N_sf"/>
</dbReference>
<evidence type="ECO:0000256" key="1">
    <source>
        <dbReference type="ARBA" id="ARBA00006432"/>
    </source>
</evidence>
<dbReference type="PROSITE" id="PS00455">
    <property type="entry name" value="AMP_BINDING"/>
    <property type="match status" value="1"/>
</dbReference>
<dbReference type="SUPFAM" id="SSF56801">
    <property type="entry name" value="Acetyl-CoA synthetase-like"/>
    <property type="match status" value="1"/>
</dbReference>
<evidence type="ECO:0000313" key="5">
    <source>
        <dbReference type="Proteomes" id="UP000002247"/>
    </source>
</evidence>
<dbReference type="HOGENOM" id="CLU_000022_59_0_11"/>
<dbReference type="OrthoDB" id="5168424at2"/>
<dbReference type="Gene3D" id="3.30.300.30">
    <property type="match status" value="1"/>
</dbReference>
<dbReference type="Pfam" id="PF00501">
    <property type="entry name" value="AMP-binding"/>
    <property type="match status" value="1"/>
</dbReference>